<dbReference type="InterPro" id="IPR035986">
    <property type="entry name" value="PKD_dom_sf"/>
</dbReference>
<dbReference type="SMART" id="SM00606">
    <property type="entry name" value="CBD_IV"/>
    <property type="match status" value="1"/>
</dbReference>
<dbReference type="InterPro" id="IPR011042">
    <property type="entry name" value="6-blade_b-propeller_TolB-like"/>
</dbReference>
<protein>
    <submittedName>
        <fullName evidence="6">Lectin</fullName>
    </submittedName>
</protein>
<sequence>MVRTRPRLRTTLAAFAGALLLGGGLAPGMAATGAAHEPPAVRDGPVAPDLQQVTLAKGVDQVGEPMALAVLPDGAVLHTSRDGTLWHTGAAGGTRVAAQLPVYPHDEDGLQGVGVDPDFANNRTVYLYYAPVTDTPHGIAPSDGEPADFEAYEGVNRLSRFTLNEDGTLDPASEKTVLEVGTDRGRCCHNGGDIAFDSRGNLLLSTGDDTDPFSSDGYTPIDERETRNPSFDGQRSAGNTNDLRGKILRIKVDPADGSYTVPDGNLFPPGTEKTRPEIYAMGFRNPFRMSVDKATDTVYVGDYGPDSGSADPARGPGGQVEFNRITEAGNFGWPYCHGAGDAYIDYDFATGESGEAFDCAAPRNESPRNTGLTELPPAQPAWIAYDGDSLPEFGSGSESPMAGPVFRHDPDLDSRLQLPDRYDGLFFAGEHGREWIKTVAVGEDGGVAGIEDFSSGSKIMDMEFGPDGALYFLDYGTGFFNGDENSALYRIQNAAQGFAPEPVATADATTGHAPLKVAFSAEGTADRDSEWLRYRWDFGDGRTSGKPGPRHTYAKDGEYSAVLTVTDRDGNTGTSAVRVVVGNTPPEVELKLPEDGTVFEYGDAIPFEVAVTDAEDGAADCSRVRVDYALGHDTHGHPMTFEEGCTGTIETFEEDRHDDHANLFGLIRATYTDGGGATAGVPALNASAEHKLQPAHRQAEHFDTAEGAAAADASGAEGGRAVTGGGGAWIAFEPYVLSDSTRLSARVDAAGSADGALELRAGAPDGPVLATAPVGGAGEGWSGVSADVTDAPAGTTSLYLVLTGGEFTLDSFHLGRG</sequence>
<gene>
    <name evidence="6" type="ORF">GCM10009802_52420</name>
</gene>
<accession>A0ABP5L8F5</accession>
<feature type="compositionally biased region" description="Polar residues" evidence="2">
    <location>
        <begin position="228"/>
        <end position="240"/>
    </location>
</feature>
<dbReference type="CDD" id="cd00146">
    <property type="entry name" value="PKD"/>
    <property type="match status" value="1"/>
</dbReference>
<evidence type="ECO:0000313" key="7">
    <source>
        <dbReference type="Proteomes" id="UP001500443"/>
    </source>
</evidence>
<evidence type="ECO:0000259" key="4">
    <source>
        <dbReference type="PROSITE" id="PS50093"/>
    </source>
</evidence>
<dbReference type="SMART" id="SM00089">
    <property type="entry name" value="PKD"/>
    <property type="match status" value="1"/>
</dbReference>
<dbReference type="Pfam" id="PF03422">
    <property type="entry name" value="CBM_6"/>
    <property type="match status" value="1"/>
</dbReference>
<evidence type="ECO:0000256" key="1">
    <source>
        <dbReference type="ARBA" id="ARBA00022729"/>
    </source>
</evidence>
<dbReference type="CDD" id="cd04084">
    <property type="entry name" value="CBM6_xylanase-like"/>
    <property type="match status" value="1"/>
</dbReference>
<feature type="signal peptide" evidence="3">
    <location>
        <begin position="1"/>
        <end position="30"/>
    </location>
</feature>
<dbReference type="InterPro" id="IPR012938">
    <property type="entry name" value="Glc/Sorbosone_DH"/>
</dbReference>
<organism evidence="6 7">
    <name type="scientific">Streptomyces synnematoformans</name>
    <dbReference type="NCBI Taxonomy" id="415721"/>
    <lineage>
        <taxon>Bacteria</taxon>
        <taxon>Bacillati</taxon>
        <taxon>Actinomycetota</taxon>
        <taxon>Actinomycetes</taxon>
        <taxon>Kitasatosporales</taxon>
        <taxon>Streptomycetaceae</taxon>
        <taxon>Streptomyces</taxon>
    </lineage>
</organism>
<dbReference type="InterPro" id="IPR022409">
    <property type="entry name" value="PKD/Chitinase_dom"/>
</dbReference>
<dbReference type="Gene3D" id="2.60.40.10">
    <property type="entry name" value="Immunoglobulins"/>
    <property type="match status" value="1"/>
</dbReference>
<dbReference type="Gene3D" id="2.120.10.30">
    <property type="entry name" value="TolB, C-terminal domain"/>
    <property type="match status" value="1"/>
</dbReference>
<proteinExistence type="predicted"/>
<dbReference type="EMBL" id="BAAAPF010000239">
    <property type="protein sequence ID" value="GAA2141866.1"/>
    <property type="molecule type" value="Genomic_DNA"/>
</dbReference>
<dbReference type="Gene3D" id="2.60.120.260">
    <property type="entry name" value="Galactose-binding domain-like"/>
    <property type="match status" value="1"/>
</dbReference>
<feature type="domain" description="PKD" evidence="4">
    <location>
        <begin position="500"/>
        <end position="581"/>
    </location>
</feature>
<dbReference type="PROSITE" id="PS50093">
    <property type="entry name" value="PKD"/>
    <property type="match status" value="1"/>
</dbReference>
<name>A0ABP5L8F5_9ACTN</name>
<evidence type="ECO:0000259" key="5">
    <source>
        <dbReference type="PROSITE" id="PS51175"/>
    </source>
</evidence>
<evidence type="ECO:0000256" key="3">
    <source>
        <dbReference type="SAM" id="SignalP"/>
    </source>
</evidence>
<evidence type="ECO:0000256" key="2">
    <source>
        <dbReference type="SAM" id="MobiDB-lite"/>
    </source>
</evidence>
<evidence type="ECO:0000313" key="6">
    <source>
        <dbReference type="EMBL" id="GAA2141866.1"/>
    </source>
</evidence>
<reference evidence="7" key="1">
    <citation type="journal article" date="2019" name="Int. J. Syst. Evol. Microbiol.">
        <title>The Global Catalogue of Microorganisms (GCM) 10K type strain sequencing project: providing services to taxonomists for standard genome sequencing and annotation.</title>
        <authorList>
            <consortium name="The Broad Institute Genomics Platform"/>
            <consortium name="The Broad Institute Genome Sequencing Center for Infectious Disease"/>
            <person name="Wu L."/>
            <person name="Ma J."/>
        </authorList>
    </citation>
    <scope>NUCLEOTIDE SEQUENCE [LARGE SCALE GENOMIC DNA]</scope>
    <source>
        <strain evidence="7">JCM 15481</strain>
    </source>
</reference>
<dbReference type="InterPro" id="IPR006584">
    <property type="entry name" value="Cellulose-bd_IV"/>
</dbReference>
<dbReference type="InterPro" id="IPR000601">
    <property type="entry name" value="PKD_dom"/>
</dbReference>
<keyword evidence="1 3" id="KW-0732">Signal</keyword>
<dbReference type="PANTHER" id="PTHR19328">
    <property type="entry name" value="HEDGEHOG-INTERACTING PROTEIN"/>
    <property type="match status" value="1"/>
</dbReference>
<dbReference type="SUPFAM" id="SSF49785">
    <property type="entry name" value="Galactose-binding domain-like"/>
    <property type="match status" value="1"/>
</dbReference>
<dbReference type="Pfam" id="PF18911">
    <property type="entry name" value="PKD_4"/>
    <property type="match status" value="1"/>
</dbReference>
<keyword evidence="7" id="KW-1185">Reference proteome</keyword>
<comment type="caution">
    <text evidence="6">The sequence shown here is derived from an EMBL/GenBank/DDBJ whole genome shotgun (WGS) entry which is preliminary data.</text>
</comment>
<feature type="region of interest" description="Disordered" evidence="2">
    <location>
        <begin position="207"/>
        <end position="240"/>
    </location>
</feature>
<dbReference type="PROSITE" id="PS51175">
    <property type="entry name" value="CBM6"/>
    <property type="match status" value="1"/>
</dbReference>
<dbReference type="PANTHER" id="PTHR19328:SF75">
    <property type="entry name" value="ALDOSE SUGAR DEHYDROGENASE YLII"/>
    <property type="match status" value="1"/>
</dbReference>
<dbReference type="SUPFAM" id="SSF50952">
    <property type="entry name" value="Soluble quinoprotein glucose dehydrogenase"/>
    <property type="match status" value="1"/>
</dbReference>
<feature type="chain" id="PRO_5045589140" evidence="3">
    <location>
        <begin position="31"/>
        <end position="817"/>
    </location>
</feature>
<feature type="domain" description="CBM6" evidence="5">
    <location>
        <begin position="695"/>
        <end position="815"/>
    </location>
</feature>
<dbReference type="InterPro" id="IPR008979">
    <property type="entry name" value="Galactose-bd-like_sf"/>
</dbReference>
<dbReference type="Pfam" id="PF07995">
    <property type="entry name" value="GSDH"/>
    <property type="match status" value="1"/>
</dbReference>
<dbReference type="InterPro" id="IPR011041">
    <property type="entry name" value="Quinoprot_gluc/sorb_DH_b-prop"/>
</dbReference>
<dbReference type="SUPFAM" id="SSF49299">
    <property type="entry name" value="PKD domain"/>
    <property type="match status" value="1"/>
</dbReference>
<dbReference type="InterPro" id="IPR013783">
    <property type="entry name" value="Ig-like_fold"/>
</dbReference>
<dbReference type="Proteomes" id="UP001500443">
    <property type="component" value="Unassembled WGS sequence"/>
</dbReference>
<dbReference type="InterPro" id="IPR005084">
    <property type="entry name" value="CBM6"/>
</dbReference>